<dbReference type="KEGG" id="aluc:AKAW2_60882S"/>
<dbReference type="EMBL" id="AP024430">
    <property type="protein sequence ID" value="BCS02618.1"/>
    <property type="molecule type" value="Genomic_DNA"/>
</dbReference>
<dbReference type="AlphaFoldDB" id="A0A7R8A3A6"/>
<evidence type="ECO:0000256" key="1">
    <source>
        <dbReference type="SAM" id="Phobius"/>
    </source>
</evidence>
<dbReference type="RefSeq" id="XP_041546380.1">
    <property type="nucleotide sequence ID" value="XM_041693057.1"/>
</dbReference>
<reference evidence="2" key="1">
    <citation type="submission" date="2021-01" db="EMBL/GenBank/DDBJ databases">
        <authorList>
            <consortium name="Aspergillus luchuensis mut. kawachii IFO 4304 genome sequencing consortium"/>
            <person name="Kazuki M."/>
            <person name="Futagami T."/>
        </authorList>
    </citation>
    <scope>NUCLEOTIDE SEQUENCE</scope>
    <source>
        <strain evidence="2">IFO 4308</strain>
    </source>
</reference>
<keyword evidence="1" id="KW-0812">Transmembrane</keyword>
<dbReference type="GeneID" id="64963939"/>
<organism evidence="2 3">
    <name type="scientific">Aspergillus kawachii</name>
    <name type="common">White koji mold</name>
    <name type="synonym">Aspergillus awamori var. kawachi</name>
    <dbReference type="NCBI Taxonomy" id="1069201"/>
    <lineage>
        <taxon>Eukaryota</taxon>
        <taxon>Fungi</taxon>
        <taxon>Dikarya</taxon>
        <taxon>Ascomycota</taxon>
        <taxon>Pezizomycotina</taxon>
        <taxon>Eurotiomycetes</taxon>
        <taxon>Eurotiomycetidae</taxon>
        <taxon>Eurotiales</taxon>
        <taxon>Aspergillaceae</taxon>
        <taxon>Aspergillus</taxon>
        <taxon>Aspergillus subgen. Circumdati</taxon>
    </lineage>
</organism>
<feature type="transmembrane region" description="Helical" evidence="1">
    <location>
        <begin position="28"/>
        <end position="48"/>
    </location>
</feature>
<accession>A0A7R8A3A6</accession>
<keyword evidence="1" id="KW-1133">Transmembrane helix</keyword>
<evidence type="ECO:0000313" key="3">
    <source>
        <dbReference type="Proteomes" id="UP000661280"/>
    </source>
</evidence>
<proteinExistence type="predicted"/>
<reference evidence="2" key="2">
    <citation type="submission" date="2021-02" db="EMBL/GenBank/DDBJ databases">
        <title>Aspergillus luchuensis mut. kawachii IFO 4304 genome sequence.</title>
        <authorList>
            <person name="Mori K."/>
            <person name="Kadooka C."/>
            <person name="Goto M."/>
            <person name="Futagami T."/>
        </authorList>
    </citation>
    <scope>NUCLEOTIDE SEQUENCE</scope>
    <source>
        <strain evidence="2">IFO 4308</strain>
    </source>
</reference>
<evidence type="ECO:0000313" key="2">
    <source>
        <dbReference type="EMBL" id="BCS02618.1"/>
    </source>
</evidence>
<sequence length="134" mass="15047">MTLPYRSGVVVFLTLKVYIRRTLRNSGMICMFFLGLYAAVLCICHMVYGDSGTSYIYCTHCGTFQLEEFSLGRRYSGAGCISRVEKVHNDGVSGRGADLNYASERIGQDRRNQKHALLAIDKGLDATWMYIVNV</sequence>
<gene>
    <name evidence="2" type="ORF">AKAW2_60882S</name>
</gene>
<keyword evidence="1" id="KW-0472">Membrane</keyword>
<dbReference type="Proteomes" id="UP000661280">
    <property type="component" value="Chromosome 6"/>
</dbReference>
<protein>
    <submittedName>
        <fullName evidence="2">Uncharacterized protein</fullName>
    </submittedName>
</protein>
<name>A0A7R8A3A6_ASPKA</name>
<keyword evidence="3" id="KW-1185">Reference proteome</keyword>